<reference evidence="6 7" key="1">
    <citation type="submission" date="2024-05" db="EMBL/GenBank/DDBJ databases">
        <title>Genome sequencing and assembly of Indian major carp, Cirrhinus mrigala (Hamilton, 1822).</title>
        <authorList>
            <person name="Mohindra V."/>
            <person name="Chowdhury L.M."/>
            <person name="Lal K."/>
            <person name="Jena J.K."/>
        </authorList>
    </citation>
    <scope>NUCLEOTIDE SEQUENCE [LARGE SCALE GENOMIC DNA]</scope>
    <source>
        <strain evidence="6">CM1030</strain>
        <tissue evidence="6">Blood</tissue>
    </source>
</reference>
<name>A0ABD0RQQ7_CIRMR</name>
<comment type="caution">
    <text evidence="6">The sequence shown here is derived from an EMBL/GenBank/DDBJ whole genome shotgun (WGS) entry which is preliminary data.</text>
</comment>
<gene>
    <name evidence="6" type="ORF">M9458_004060</name>
</gene>
<feature type="non-terminal residue" evidence="6">
    <location>
        <position position="1"/>
    </location>
</feature>
<evidence type="ECO:0000256" key="1">
    <source>
        <dbReference type="ARBA" id="ARBA00004613"/>
    </source>
</evidence>
<evidence type="ECO:0008006" key="8">
    <source>
        <dbReference type="Google" id="ProtNLM"/>
    </source>
</evidence>
<evidence type="ECO:0000256" key="4">
    <source>
        <dbReference type="ARBA" id="ARBA00023157"/>
    </source>
</evidence>
<keyword evidence="3" id="KW-0964">Secreted</keyword>
<accession>A0ABD0RQQ7</accession>
<dbReference type="InterPro" id="IPR000753">
    <property type="entry name" value="Clusterin-like"/>
</dbReference>
<organism evidence="6 7">
    <name type="scientific">Cirrhinus mrigala</name>
    <name type="common">Mrigala</name>
    <dbReference type="NCBI Taxonomy" id="683832"/>
    <lineage>
        <taxon>Eukaryota</taxon>
        <taxon>Metazoa</taxon>
        <taxon>Chordata</taxon>
        <taxon>Craniata</taxon>
        <taxon>Vertebrata</taxon>
        <taxon>Euteleostomi</taxon>
        <taxon>Actinopterygii</taxon>
        <taxon>Neopterygii</taxon>
        <taxon>Teleostei</taxon>
        <taxon>Ostariophysi</taxon>
        <taxon>Cypriniformes</taxon>
        <taxon>Cyprinidae</taxon>
        <taxon>Labeoninae</taxon>
        <taxon>Labeonini</taxon>
        <taxon>Cirrhinus</taxon>
    </lineage>
</organism>
<dbReference type="PANTHER" id="PTHR10970:SF2">
    <property type="entry name" value="CLUSTERIN-LIKE PROTEIN 1"/>
    <property type="match status" value="1"/>
</dbReference>
<dbReference type="GO" id="GO:0005576">
    <property type="term" value="C:extracellular region"/>
    <property type="evidence" value="ECO:0007669"/>
    <property type="project" value="UniProtKB-SubCell"/>
</dbReference>
<evidence type="ECO:0000313" key="7">
    <source>
        <dbReference type="Proteomes" id="UP001529510"/>
    </source>
</evidence>
<sequence length="57" mass="6551">GAAEIAQDIEKKLNEAEQQCKDSLKSSWEECRPCLEDTCKNFYTNTCRRGFATFTNK</sequence>
<dbReference type="Proteomes" id="UP001529510">
    <property type="component" value="Unassembled WGS sequence"/>
</dbReference>
<dbReference type="EMBL" id="JAMKFB020000002">
    <property type="protein sequence ID" value="KAL0200873.1"/>
    <property type="molecule type" value="Genomic_DNA"/>
</dbReference>
<dbReference type="PANTHER" id="PTHR10970">
    <property type="entry name" value="CLUSTERIN"/>
    <property type="match status" value="1"/>
</dbReference>
<comment type="similarity">
    <text evidence="2">Belongs to the clusterin family.</text>
</comment>
<feature type="non-terminal residue" evidence="6">
    <location>
        <position position="57"/>
    </location>
</feature>
<evidence type="ECO:0000256" key="5">
    <source>
        <dbReference type="ARBA" id="ARBA00023180"/>
    </source>
</evidence>
<keyword evidence="5" id="KW-0325">Glycoprotein</keyword>
<proteinExistence type="inferred from homology"/>
<keyword evidence="4" id="KW-1015">Disulfide bond</keyword>
<protein>
    <recommendedName>
        <fullName evidence="8">Clusterin</fullName>
    </recommendedName>
</protein>
<comment type="subcellular location">
    <subcellularLocation>
        <location evidence="1">Secreted</location>
    </subcellularLocation>
</comment>
<evidence type="ECO:0000313" key="6">
    <source>
        <dbReference type="EMBL" id="KAL0200873.1"/>
    </source>
</evidence>
<dbReference type="Pfam" id="PF01093">
    <property type="entry name" value="Clusterin"/>
    <property type="match status" value="1"/>
</dbReference>
<evidence type="ECO:0000256" key="2">
    <source>
        <dbReference type="ARBA" id="ARBA00010069"/>
    </source>
</evidence>
<evidence type="ECO:0000256" key="3">
    <source>
        <dbReference type="ARBA" id="ARBA00022525"/>
    </source>
</evidence>
<dbReference type="AlphaFoldDB" id="A0ABD0RQQ7"/>
<keyword evidence="7" id="KW-1185">Reference proteome</keyword>